<dbReference type="EMBL" id="LGTE01000005">
    <property type="protein sequence ID" value="KNZ70163.1"/>
    <property type="molecule type" value="Genomic_DNA"/>
</dbReference>
<gene>
    <name evidence="3" type="ORF">Tfer_1033</name>
</gene>
<evidence type="ECO:0000256" key="2">
    <source>
        <dbReference type="SAM" id="MobiDB-lite"/>
    </source>
</evidence>
<dbReference type="RefSeq" id="WP_052217157.1">
    <property type="nucleotide sequence ID" value="NZ_LGTE01000005.1"/>
</dbReference>
<dbReference type="AlphaFoldDB" id="A0A0L6W461"/>
<evidence type="ECO:0000313" key="3">
    <source>
        <dbReference type="EMBL" id="KNZ70163.1"/>
    </source>
</evidence>
<keyword evidence="1" id="KW-0175">Coiled coil</keyword>
<feature type="region of interest" description="Disordered" evidence="2">
    <location>
        <begin position="105"/>
        <end position="128"/>
    </location>
</feature>
<name>A0A0L6W461_9FIRM</name>
<proteinExistence type="predicted"/>
<reference evidence="4" key="1">
    <citation type="submission" date="2015-07" db="EMBL/GenBank/DDBJ databases">
        <title>Complete Genome of Thermincola ferriacetica strain Z-0001T.</title>
        <authorList>
            <person name="Lusk B."/>
            <person name="Badalamenti J.P."/>
            <person name="Parameswaran P."/>
            <person name="Bond D.R."/>
            <person name="Torres C.I."/>
        </authorList>
    </citation>
    <scope>NUCLEOTIDE SEQUENCE [LARGE SCALE GENOMIC DNA]</scope>
    <source>
        <strain evidence="4">Z-0001</strain>
    </source>
</reference>
<dbReference type="Proteomes" id="UP000037175">
    <property type="component" value="Unassembled WGS sequence"/>
</dbReference>
<feature type="coiled-coil region" evidence="1">
    <location>
        <begin position="4"/>
        <end position="66"/>
    </location>
</feature>
<protein>
    <submittedName>
        <fullName evidence="3">Uncharacterized protein</fullName>
    </submittedName>
</protein>
<sequence>MPFRQQLQQNLNQIAQICQQLSQNEQWNVSKLEQMVQAERTAAQQLQQCVQLCQQAVQQMQQLSAQFTSGQYGTTGAGAGTYGNWSTRPVNTSNAFVGQSGQFGTFETSNELQPTGKSAFNTNKDLGQ</sequence>
<accession>A0A0L6W461</accession>
<keyword evidence="4" id="KW-1185">Reference proteome</keyword>
<evidence type="ECO:0000313" key="4">
    <source>
        <dbReference type="Proteomes" id="UP000037175"/>
    </source>
</evidence>
<evidence type="ECO:0000256" key="1">
    <source>
        <dbReference type="SAM" id="Coils"/>
    </source>
</evidence>
<organism evidence="3 4">
    <name type="scientific">Thermincola ferriacetica</name>
    <dbReference type="NCBI Taxonomy" id="281456"/>
    <lineage>
        <taxon>Bacteria</taxon>
        <taxon>Bacillati</taxon>
        <taxon>Bacillota</taxon>
        <taxon>Clostridia</taxon>
        <taxon>Eubacteriales</taxon>
        <taxon>Thermincolaceae</taxon>
        <taxon>Thermincola</taxon>
    </lineage>
</organism>
<comment type="caution">
    <text evidence="3">The sequence shown here is derived from an EMBL/GenBank/DDBJ whole genome shotgun (WGS) entry which is preliminary data.</text>
</comment>